<feature type="compositionally biased region" description="Basic and acidic residues" evidence="1">
    <location>
        <begin position="1"/>
        <end position="21"/>
    </location>
</feature>
<accession>A0A133UIV7</accession>
<dbReference type="EMBL" id="LHXO01000080">
    <property type="protein sequence ID" value="KXA94134.1"/>
    <property type="molecule type" value="Genomic_DNA"/>
</dbReference>
<reference evidence="2 3" key="1">
    <citation type="journal article" date="2016" name="Sci. Rep.">
        <title>Metabolic traits of an uncultured archaeal lineage -MSBL1- from brine pools of the Red Sea.</title>
        <authorList>
            <person name="Mwirichia R."/>
            <person name="Alam I."/>
            <person name="Rashid M."/>
            <person name="Vinu M."/>
            <person name="Ba-Alawi W."/>
            <person name="Anthony Kamau A."/>
            <person name="Kamanda Ngugi D."/>
            <person name="Goker M."/>
            <person name="Klenk H.P."/>
            <person name="Bajic V."/>
            <person name="Stingl U."/>
        </authorList>
    </citation>
    <scope>NUCLEOTIDE SEQUENCE [LARGE SCALE GENOMIC DNA]</scope>
    <source>
        <strain evidence="2">SCGC-AAA259E19</strain>
    </source>
</reference>
<proteinExistence type="predicted"/>
<organism evidence="2 3">
    <name type="scientific">candidate division MSBL1 archaeon SCGC-AAA259E19</name>
    <dbReference type="NCBI Taxonomy" id="1698264"/>
    <lineage>
        <taxon>Archaea</taxon>
        <taxon>Methanobacteriati</taxon>
        <taxon>Methanobacteriota</taxon>
        <taxon>candidate division MSBL1</taxon>
    </lineage>
</organism>
<evidence type="ECO:0000313" key="3">
    <source>
        <dbReference type="Proteomes" id="UP000070284"/>
    </source>
</evidence>
<dbReference type="Proteomes" id="UP000070284">
    <property type="component" value="Unassembled WGS sequence"/>
</dbReference>
<sequence>MKRKLNSDGGREEIGEKEQYHGQDPGDDVDDQDRFFAIFQFRTKRGLGLYRCRRSLERL</sequence>
<evidence type="ECO:0000256" key="1">
    <source>
        <dbReference type="SAM" id="MobiDB-lite"/>
    </source>
</evidence>
<evidence type="ECO:0000313" key="2">
    <source>
        <dbReference type="EMBL" id="KXA94134.1"/>
    </source>
</evidence>
<name>A0A133UIV7_9EURY</name>
<comment type="caution">
    <text evidence="2">The sequence shown here is derived from an EMBL/GenBank/DDBJ whole genome shotgun (WGS) entry which is preliminary data.</text>
</comment>
<protein>
    <submittedName>
        <fullName evidence="2">Uncharacterized protein</fullName>
    </submittedName>
</protein>
<feature type="region of interest" description="Disordered" evidence="1">
    <location>
        <begin position="1"/>
        <end position="29"/>
    </location>
</feature>
<keyword evidence="3" id="KW-1185">Reference proteome</keyword>
<dbReference type="AlphaFoldDB" id="A0A133UIV7"/>
<gene>
    <name evidence="2" type="ORF">AKJ65_05315</name>
</gene>